<protein>
    <submittedName>
        <fullName evidence="1">Uncharacterized protein</fullName>
    </submittedName>
</protein>
<sequence>HLNNNKFALGKIKTNVINGACYSWNESQQKPYDELERIKDIIFNSPFKNITNSLQQKEKSIIKVLDK</sequence>
<proteinExistence type="predicted"/>
<accession>X0VPK2</accession>
<dbReference type="AlphaFoldDB" id="X0VPK2"/>
<dbReference type="EMBL" id="BARS01020981">
    <property type="protein sequence ID" value="GAG13067.1"/>
    <property type="molecule type" value="Genomic_DNA"/>
</dbReference>
<gene>
    <name evidence="1" type="ORF">S01H1_33771</name>
</gene>
<feature type="non-terminal residue" evidence="1">
    <location>
        <position position="1"/>
    </location>
</feature>
<reference evidence="1" key="1">
    <citation type="journal article" date="2014" name="Front. Microbiol.">
        <title>High frequency of phylogenetically diverse reductive dehalogenase-homologous genes in deep subseafloor sedimentary metagenomes.</title>
        <authorList>
            <person name="Kawai M."/>
            <person name="Futagami T."/>
            <person name="Toyoda A."/>
            <person name="Takaki Y."/>
            <person name="Nishi S."/>
            <person name="Hori S."/>
            <person name="Arai W."/>
            <person name="Tsubouchi T."/>
            <person name="Morono Y."/>
            <person name="Uchiyama I."/>
            <person name="Ito T."/>
            <person name="Fujiyama A."/>
            <person name="Inagaki F."/>
            <person name="Takami H."/>
        </authorList>
    </citation>
    <scope>NUCLEOTIDE SEQUENCE</scope>
    <source>
        <strain evidence="1">Expedition CK06-06</strain>
    </source>
</reference>
<evidence type="ECO:0000313" key="1">
    <source>
        <dbReference type="EMBL" id="GAG13067.1"/>
    </source>
</evidence>
<organism evidence="1">
    <name type="scientific">marine sediment metagenome</name>
    <dbReference type="NCBI Taxonomy" id="412755"/>
    <lineage>
        <taxon>unclassified sequences</taxon>
        <taxon>metagenomes</taxon>
        <taxon>ecological metagenomes</taxon>
    </lineage>
</organism>
<comment type="caution">
    <text evidence="1">The sequence shown here is derived from an EMBL/GenBank/DDBJ whole genome shotgun (WGS) entry which is preliminary data.</text>
</comment>
<name>X0VPK2_9ZZZZ</name>